<dbReference type="Pfam" id="PF16860">
    <property type="entry name" value="CX9C"/>
    <property type="match status" value="2"/>
</dbReference>
<protein>
    <recommendedName>
        <fullName evidence="1">IMS import disulfide relay-system CHCH-CHCH-like Cx9C domain-containing protein</fullName>
    </recommendedName>
</protein>
<comment type="caution">
    <text evidence="2">The sequence shown here is derived from an EMBL/GenBank/DDBJ whole genome shotgun (WGS) entry which is preliminary data.</text>
</comment>
<name>A0A0W4ZET9_PNEJ7</name>
<dbReference type="AlphaFoldDB" id="A0A0W4ZET9"/>
<dbReference type="PANTHER" id="PTHR47106:SF1">
    <property type="entry name" value="COILED-COIL-HELIX-COILED-COIL-HELIX DOMAIN-CONTAINING PROTEIN 5"/>
    <property type="match status" value="1"/>
</dbReference>
<dbReference type="EMBL" id="LFWA01000016">
    <property type="protein sequence ID" value="KTW26893.1"/>
    <property type="molecule type" value="Genomic_DNA"/>
</dbReference>
<accession>A0A0W4ZET9</accession>
<dbReference type="Gene3D" id="1.10.287.2900">
    <property type="match status" value="2"/>
</dbReference>
<dbReference type="VEuPathDB" id="FungiDB:T551_03355"/>
<keyword evidence="3" id="KW-1185">Reference proteome</keyword>
<dbReference type="GeneID" id="28941873"/>
<evidence type="ECO:0000313" key="2">
    <source>
        <dbReference type="EMBL" id="KTW26893.1"/>
    </source>
</evidence>
<dbReference type="PANTHER" id="PTHR47106">
    <property type="entry name" value="COILED-COIL-HELIX-COILED-COIL-HELIX DOMAIN-CONTAINING PROTEIN 5"/>
    <property type="match status" value="1"/>
</dbReference>
<feature type="domain" description="IMS import disulfide relay-system CHCH-CHCH-like Cx9C" evidence="1">
    <location>
        <begin position="5"/>
        <end position="49"/>
    </location>
</feature>
<reference evidence="3" key="1">
    <citation type="journal article" date="2016" name="Nat. Commun.">
        <title>Genome analysis of three Pneumocystis species reveals adaptation mechanisms to life exclusively in mammalian hosts.</title>
        <authorList>
            <person name="Ma L."/>
            <person name="Chen Z."/>
            <person name="Huang D.W."/>
            <person name="Kutty G."/>
            <person name="Ishihara M."/>
            <person name="Wang H."/>
            <person name="Abouelleil A."/>
            <person name="Bishop L."/>
            <person name="Davey E."/>
            <person name="Deng R."/>
            <person name="Deng X."/>
            <person name="Fan L."/>
            <person name="Fantoni G."/>
            <person name="Fitzgerald M."/>
            <person name="Gogineni E."/>
            <person name="Goldberg J.M."/>
            <person name="Handley G."/>
            <person name="Hu X."/>
            <person name="Huber C."/>
            <person name="Jiao X."/>
            <person name="Jones K."/>
            <person name="Levin J.Z."/>
            <person name="Liu Y."/>
            <person name="Macdonald P."/>
            <person name="Melnikov A."/>
            <person name="Raley C."/>
            <person name="Sassi M."/>
            <person name="Sherman B.T."/>
            <person name="Song X."/>
            <person name="Sykes S."/>
            <person name="Tran B."/>
            <person name="Walsh L."/>
            <person name="Xia Y."/>
            <person name="Yang J."/>
            <person name="Young S."/>
            <person name="Zeng Q."/>
            <person name="Zheng X."/>
            <person name="Stephens R."/>
            <person name="Nusbaum C."/>
            <person name="Birren B.W."/>
            <person name="Azadi P."/>
            <person name="Lempicki R.A."/>
            <person name="Cuomo C.A."/>
            <person name="Kovacs J.A."/>
        </authorList>
    </citation>
    <scope>NUCLEOTIDE SEQUENCE [LARGE SCALE GENOMIC DNA]</scope>
    <source>
        <strain evidence="3">RU7</strain>
    </source>
</reference>
<evidence type="ECO:0000259" key="1">
    <source>
        <dbReference type="Pfam" id="PF16860"/>
    </source>
</evidence>
<dbReference type="Proteomes" id="UP000053447">
    <property type="component" value="Unassembled WGS sequence"/>
</dbReference>
<proteinExistence type="predicted"/>
<evidence type="ECO:0000313" key="3">
    <source>
        <dbReference type="Proteomes" id="UP000053447"/>
    </source>
</evidence>
<dbReference type="RefSeq" id="XP_018228224.1">
    <property type="nucleotide sequence ID" value="XM_018375618.1"/>
</dbReference>
<dbReference type="GO" id="GO:0005758">
    <property type="term" value="C:mitochondrial intermembrane space"/>
    <property type="evidence" value="ECO:0007669"/>
    <property type="project" value="TreeGrafter"/>
</dbReference>
<gene>
    <name evidence="2" type="ORF">T551_03355</name>
</gene>
<sequence length="100" mass="11758">MEQTLEQVEKHCSLELMNYQTCVFLHSKDWLKSCIQQKNALTICSEKNVAFLKDMKEKCSNQIENYNVCLSQNKNKPSLCLNELKKLYDCTKIYSDIKLK</sequence>
<feature type="domain" description="IMS import disulfide relay-system CHCH-CHCH-like Cx9C" evidence="1">
    <location>
        <begin position="52"/>
        <end position="92"/>
    </location>
</feature>
<dbReference type="InterPro" id="IPR052848">
    <property type="entry name" value="CHCH_domain-containing_protein"/>
</dbReference>
<dbReference type="InterPro" id="IPR031731">
    <property type="entry name" value="CX9C"/>
</dbReference>
<dbReference type="OrthoDB" id="2581252at2759"/>
<organism evidence="2 3">
    <name type="scientific">Pneumocystis jirovecii (strain RU7)</name>
    <name type="common">Human pneumocystis pneumonia agent</name>
    <dbReference type="NCBI Taxonomy" id="1408657"/>
    <lineage>
        <taxon>Eukaryota</taxon>
        <taxon>Fungi</taxon>
        <taxon>Dikarya</taxon>
        <taxon>Ascomycota</taxon>
        <taxon>Taphrinomycotina</taxon>
        <taxon>Pneumocystomycetes</taxon>
        <taxon>Pneumocystaceae</taxon>
        <taxon>Pneumocystis</taxon>
    </lineage>
</organism>
<dbReference type="GO" id="GO:0045333">
    <property type="term" value="P:cellular respiration"/>
    <property type="evidence" value="ECO:0007669"/>
    <property type="project" value="TreeGrafter"/>
</dbReference>